<comment type="caution">
    <text evidence="3">The sequence shown here is derived from an EMBL/GenBank/DDBJ whole genome shotgun (WGS) entry which is preliminary data.</text>
</comment>
<gene>
    <name evidence="3" type="ORF">HH308_10320</name>
</gene>
<dbReference type="Proteomes" id="UP000550729">
    <property type="component" value="Unassembled WGS sequence"/>
</dbReference>
<feature type="signal peptide" evidence="2">
    <location>
        <begin position="1"/>
        <end position="24"/>
    </location>
</feature>
<evidence type="ECO:0000313" key="3">
    <source>
        <dbReference type="EMBL" id="NMO01607.1"/>
    </source>
</evidence>
<evidence type="ECO:0000256" key="1">
    <source>
        <dbReference type="ARBA" id="ARBA00022729"/>
    </source>
</evidence>
<dbReference type="SUPFAM" id="SSF56959">
    <property type="entry name" value="Leukocidin-like"/>
    <property type="match status" value="1"/>
</dbReference>
<proteinExistence type="predicted"/>
<evidence type="ECO:0008006" key="5">
    <source>
        <dbReference type="Google" id="ProtNLM"/>
    </source>
</evidence>
<dbReference type="InterPro" id="IPR036435">
    <property type="entry name" value="Leukocidin/porin_MspA_sf"/>
</dbReference>
<organism evidence="3 4">
    <name type="scientific">Gordonia asplenii</name>
    <dbReference type="NCBI Taxonomy" id="2725283"/>
    <lineage>
        <taxon>Bacteria</taxon>
        <taxon>Bacillati</taxon>
        <taxon>Actinomycetota</taxon>
        <taxon>Actinomycetes</taxon>
        <taxon>Mycobacteriales</taxon>
        <taxon>Gordoniaceae</taxon>
        <taxon>Gordonia</taxon>
    </lineage>
</organism>
<dbReference type="AlphaFoldDB" id="A0A848KUC9"/>
<feature type="chain" id="PRO_5039510306" description="MspA protein" evidence="2">
    <location>
        <begin position="25"/>
        <end position="216"/>
    </location>
</feature>
<evidence type="ECO:0000313" key="4">
    <source>
        <dbReference type="Proteomes" id="UP000550729"/>
    </source>
</evidence>
<accession>A0A848KUC9</accession>
<name>A0A848KUC9_9ACTN</name>
<sequence length="216" mass="21648">MITRTTHALARSAVALTVAGCALGVTVGAASTADAQALPNGYKKVVGADGRIVQMWRIGERAEPISSVANNGAGRAATVSGKYKVTVSRGGGNVQLGYLVGCQVQLGDLTAGASAVISAAPSLSGSITLPLAPGQVVDVSNVFNQDFVTTTLSLETQHLQLDIQGCGGYAQARSYVRVIATDGYDSDGVGGSKSGTVSGAGGMVQATLFGAPFSIN</sequence>
<evidence type="ECO:0000256" key="2">
    <source>
        <dbReference type="SAM" id="SignalP"/>
    </source>
</evidence>
<dbReference type="EMBL" id="JABBNB010000008">
    <property type="protein sequence ID" value="NMO01607.1"/>
    <property type="molecule type" value="Genomic_DNA"/>
</dbReference>
<keyword evidence="1 2" id="KW-0732">Signal</keyword>
<dbReference type="RefSeq" id="WP_170194100.1">
    <property type="nucleotide sequence ID" value="NZ_JABBNB010000008.1"/>
</dbReference>
<keyword evidence="4" id="KW-1185">Reference proteome</keyword>
<dbReference type="Pfam" id="PF09203">
    <property type="entry name" value="MspA"/>
    <property type="match status" value="1"/>
</dbReference>
<dbReference type="Gene3D" id="2.60.40.1650">
    <property type="entry name" value="Porin MspA (Ig-like beta-sandwich domain)"/>
    <property type="match status" value="1"/>
</dbReference>
<reference evidence="3 4" key="1">
    <citation type="submission" date="2020-04" db="EMBL/GenBank/DDBJ databases">
        <title>Gordonia sp. nov. TBRC 11910.</title>
        <authorList>
            <person name="Suriyachadkun C."/>
        </authorList>
    </citation>
    <scope>NUCLEOTIDE SEQUENCE [LARGE SCALE GENOMIC DNA]</scope>
    <source>
        <strain evidence="3 4">TBRC 11910</strain>
    </source>
</reference>
<dbReference type="InterPro" id="IPR015286">
    <property type="entry name" value="Porin_fam_mycobact-type"/>
</dbReference>
<protein>
    <recommendedName>
        <fullName evidence="5">MspA protein</fullName>
    </recommendedName>
</protein>